<dbReference type="InterPro" id="IPR015258">
    <property type="entry name" value="Vitellinogen_b-sht_shell"/>
</dbReference>
<keyword evidence="5" id="KW-0325">Glycoprotein</keyword>
<dbReference type="InterPro" id="IPR050733">
    <property type="entry name" value="Vitellogenin/Apolipophorin"/>
</dbReference>
<accession>A0A5C6MUM0</accession>
<evidence type="ECO:0000256" key="5">
    <source>
        <dbReference type="ARBA" id="ARBA00023180"/>
    </source>
</evidence>
<dbReference type="FunFam" id="2.20.50.20:FF:000005">
    <property type="entry name" value="Vitellogenin 3"/>
    <property type="match status" value="1"/>
</dbReference>
<evidence type="ECO:0000256" key="2">
    <source>
        <dbReference type="ARBA" id="ARBA00022729"/>
    </source>
</evidence>
<dbReference type="GO" id="GO:0071391">
    <property type="term" value="P:cellular response to estrogen stimulus"/>
    <property type="evidence" value="ECO:0007669"/>
    <property type="project" value="TreeGrafter"/>
</dbReference>
<evidence type="ECO:0000256" key="7">
    <source>
        <dbReference type="SAM" id="MobiDB-lite"/>
    </source>
</evidence>
<comment type="caution">
    <text evidence="6">Lacks conserved residue(s) required for the propagation of feature annotation.</text>
</comment>
<dbReference type="Gene3D" id="2.30.230.10">
    <property type="entry name" value="Lipovitellin, beta-sheet shell regions, chain A"/>
    <property type="match status" value="1"/>
</dbReference>
<dbReference type="SMART" id="SM01170">
    <property type="entry name" value="DUF1944"/>
    <property type="match status" value="1"/>
</dbReference>
<feature type="compositionally biased region" description="Polar residues" evidence="7">
    <location>
        <begin position="1042"/>
        <end position="1053"/>
    </location>
</feature>
<dbReference type="InterPro" id="IPR001747">
    <property type="entry name" value="Vitellogenin_N"/>
</dbReference>
<dbReference type="PANTHER" id="PTHR23345:SF29">
    <property type="entry name" value="VITELLOGENIN 3, PHOSVITINLESS"/>
    <property type="match status" value="1"/>
</dbReference>
<dbReference type="InterPro" id="IPR037088">
    <property type="entry name" value="Vitellinogen_b-sht_shell_sf"/>
</dbReference>
<feature type="signal peptide" evidence="8">
    <location>
        <begin position="1"/>
        <end position="15"/>
    </location>
</feature>
<dbReference type="InterPro" id="IPR011030">
    <property type="entry name" value="Lipovitellin_superhlx_dom"/>
</dbReference>
<proteinExistence type="predicted"/>
<reference evidence="10 11" key="1">
    <citation type="submission" date="2019-04" db="EMBL/GenBank/DDBJ databases">
        <title>Chromosome genome assembly for Takifugu flavidus.</title>
        <authorList>
            <person name="Xiao S."/>
        </authorList>
    </citation>
    <scope>NUCLEOTIDE SEQUENCE [LARGE SCALE GENOMIC DNA]</scope>
    <source>
        <strain evidence="10">HTHZ2018</strain>
        <tissue evidence="10">Muscle</tissue>
    </source>
</reference>
<dbReference type="Proteomes" id="UP000324091">
    <property type="component" value="Chromosome 7"/>
</dbReference>
<evidence type="ECO:0000256" key="3">
    <source>
        <dbReference type="ARBA" id="ARBA00022761"/>
    </source>
</evidence>
<dbReference type="Pfam" id="PF09175">
    <property type="entry name" value="Vit_b-sht_shell"/>
    <property type="match status" value="1"/>
</dbReference>
<protein>
    <submittedName>
        <fullName evidence="10">Vitellogenin</fullName>
    </submittedName>
</protein>
<dbReference type="GO" id="GO:0032355">
    <property type="term" value="P:response to estradiol"/>
    <property type="evidence" value="ECO:0007669"/>
    <property type="project" value="TreeGrafter"/>
</dbReference>
<dbReference type="Gene3D" id="2.20.90.10">
    <property type="entry name" value="Vitellinogen, beta-sheet shell domain"/>
    <property type="match status" value="1"/>
</dbReference>
<dbReference type="GO" id="GO:0005319">
    <property type="term" value="F:lipid transporter activity"/>
    <property type="evidence" value="ECO:0007669"/>
    <property type="project" value="InterPro"/>
</dbReference>
<evidence type="ECO:0000313" key="11">
    <source>
        <dbReference type="Proteomes" id="UP000324091"/>
    </source>
</evidence>
<dbReference type="PANTHER" id="PTHR23345">
    <property type="entry name" value="VITELLOGENIN-RELATED"/>
    <property type="match status" value="1"/>
</dbReference>
<evidence type="ECO:0000259" key="9">
    <source>
        <dbReference type="PROSITE" id="PS51211"/>
    </source>
</evidence>
<dbReference type="Gene3D" id="2.20.80.10">
    <property type="entry name" value="Lipovitellin-phosvitin complex, chain A, domain 4"/>
    <property type="match status" value="1"/>
</dbReference>
<feature type="domain" description="Vitellogenin" evidence="9">
    <location>
        <begin position="24"/>
        <end position="662"/>
    </location>
</feature>
<dbReference type="SMART" id="SM01169">
    <property type="entry name" value="DUF1943"/>
    <property type="match status" value="1"/>
</dbReference>
<dbReference type="EMBL" id="RHFK02000020">
    <property type="protein sequence ID" value="TWW58028.1"/>
    <property type="molecule type" value="Genomic_DNA"/>
</dbReference>
<evidence type="ECO:0000313" key="10">
    <source>
        <dbReference type="EMBL" id="TWW58028.1"/>
    </source>
</evidence>
<dbReference type="SMART" id="SM00638">
    <property type="entry name" value="LPD_N"/>
    <property type="match status" value="1"/>
</dbReference>
<dbReference type="SMR" id="A0A5C6MUM0"/>
<feature type="disulfide bond" evidence="6">
    <location>
        <begin position="162"/>
        <end position="188"/>
    </location>
</feature>
<dbReference type="PROSITE" id="PS51211">
    <property type="entry name" value="VITELLOGENIN"/>
    <property type="match status" value="1"/>
</dbReference>
<dbReference type="SUPFAM" id="SSF56968">
    <property type="entry name" value="Lipovitellin-phosvitin complex, beta-sheet shell regions"/>
    <property type="match status" value="3"/>
</dbReference>
<dbReference type="InterPro" id="IPR015817">
    <property type="entry name" value="Vitellinogen_open_b-sht_sub1"/>
</dbReference>
<dbReference type="GO" id="GO:0045735">
    <property type="term" value="F:nutrient reservoir activity"/>
    <property type="evidence" value="ECO:0007669"/>
    <property type="project" value="UniProtKB-KW"/>
</dbReference>
<sequence>MRGLLLCCLVALATCQPAPYALRLNPKKIYEYRYEGSVKFGLGLSNTAESGMRLTCNLRIRGSSEQTFVLQVSKLAFEEFNGFPGKNNFAASSKLTQHLSAQLATPFMFDYVGGHISNIRASSEVSDMTVNIVRGILSFFHMTLKTKERIYQLEEVSIHGTCQSTYVTEMNDETKELSVTQVVDIDNCRDKAAKYTGVAMAVLDNVSKQKGESVMSTVRYLYSVKPTADGGIITKAHSLERQFFTPFNVKGGNFKMQAVKEMVLLGVTDKGREFTLGPMEHKGDLKYKFVDAGATFPMIMQNLNDPIPKAIELIKQLAEENKYTINSATTEDNIKLYQLLRVMPYEGLETMWKQFSGNTLQRNWFLDIVPEVNDARILKFLQNRFHAQDISTAEAVQALLLSINHLQPSPELVEMAKIFLNMTFSKSSDFLWQTAMLTYGSLVYRNCAYVTSCPINTVQPLIDIAVESLRSGDENKMVTVLKALGNAGHPGSVKTIMRFLPSVAASPVELPPSVLSAAVQSLRLIAVRDPHSVRDVTLKLFLDKTIPAEIRMLAFVILFETKPSMALVSTVTTRLMEEGNLNIISPAYSYLKSLATSTTPENHFLSSVCNVAVKILGPKFGRLSYRYSKVVRLDWFNDDFLIGTATEMFMLRRAANVFPTEIIMKSKFLFIGRILELLELGVRAEGIMEVIRSDAHADFGFNDFKSVFNVLKNLESLPTDKPVLTAYSRLSGQEWFFLNINKDLILKVIKALEPSAGKESPLWDLIHRLLEGWSWHRVKPFLTFEARYFQATSLGLPLEISKYYQSVSAVTVNAKAVVNPPLTETLGQLLSSEVSLESDGFIGVTKDFWLFYGISTELFQCGSELKSKIPVSIPWRFTAKVNIKKKKFEIDFPLFKEEFEVASISSNVYAVSRNIEDPAQMTPFIPVALEPNKEVPTVMEAEDEQMLKANSWHSSRKYCAESKVYGLGLCAVSELRRQYYHEEYPLYYFLGFTHMAIKAVPIQAVKPVEKIHLEFDLHSSKLSMSTHQVLDTVRNSKEIPTLPSSREQGSHSSPLDVPTVAAAPQPLFSFKALAMSGSQRPEGYEAALYYRPEASLPNMQLNVSQVGENANWRVCMDSTMRLPSQTKANIRWGAECQSYKMSVTAETAHLPGAKPTVKASLDWSEIPVSMAELGRRIGSYIPGITFLYGFSQQNEMNPQKEVSASVVVASADSVDVKVKFPEYTVFRQAIPFPLLPSNFCTFRNASVNGTQDA</sequence>
<name>A0A5C6MUM0_9TELE</name>
<dbReference type="InterPro" id="IPR015255">
    <property type="entry name" value="Vitellinogen_open_b-sht"/>
</dbReference>
<dbReference type="AlphaFoldDB" id="A0A5C6MUM0"/>
<dbReference type="Gene3D" id="2.20.50.20">
    <property type="entry name" value="Lipovitellin. Chain A, domain 3"/>
    <property type="match status" value="1"/>
</dbReference>
<dbReference type="InterPro" id="IPR015819">
    <property type="entry name" value="Lipid_transp_b-sht_shell"/>
</dbReference>
<dbReference type="InterPro" id="IPR015816">
    <property type="entry name" value="Vitellinogen_b-sht_N"/>
</dbReference>
<evidence type="ECO:0000256" key="6">
    <source>
        <dbReference type="PROSITE-ProRule" id="PRU00557"/>
    </source>
</evidence>
<evidence type="ECO:0000256" key="8">
    <source>
        <dbReference type="SAM" id="SignalP"/>
    </source>
</evidence>
<keyword evidence="2 8" id="KW-0732">Signal</keyword>
<comment type="caution">
    <text evidence="10">The sequence shown here is derived from an EMBL/GenBank/DDBJ whole genome shotgun (WGS) entry which is preliminary data.</text>
</comment>
<dbReference type="Gene3D" id="1.25.10.20">
    <property type="entry name" value="Vitellinogen, superhelical"/>
    <property type="match status" value="1"/>
</dbReference>
<feature type="chain" id="PRO_5022803647" evidence="8">
    <location>
        <begin position="16"/>
        <end position="1253"/>
    </location>
</feature>
<evidence type="ECO:0000256" key="1">
    <source>
        <dbReference type="ARBA" id="ARBA00022553"/>
    </source>
</evidence>
<keyword evidence="1" id="KW-0597">Phosphoprotein</keyword>
<dbReference type="Pfam" id="PF01347">
    <property type="entry name" value="Vitellogenin_N"/>
    <property type="match status" value="1"/>
</dbReference>
<keyword evidence="4 6" id="KW-1015">Disulfide bond</keyword>
<dbReference type="Pfam" id="PF09172">
    <property type="entry name" value="Vit_open_b-sht"/>
    <property type="match status" value="1"/>
</dbReference>
<keyword evidence="11" id="KW-1185">Reference proteome</keyword>
<feature type="region of interest" description="Disordered" evidence="7">
    <location>
        <begin position="1035"/>
        <end position="1055"/>
    </location>
</feature>
<keyword evidence="3" id="KW-0758">Storage protein</keyword>
<dbReference type="SUPFAM" id="SSF48431">
    <property type="entry name" value="Lipovitellin-phosvitin complex, superhelical domain"/>
    <property type="match status" value="1"/>
</dbReference>
<evidence type="ECO:0000256" key="4">
    <source>
        <dbReference type="ARBA" id="ARBA00023157"/>
    </source>
</evidence>
<organism evidence="10 11">
    <name type="scientific">Takifugu flavidus</name>
    <name type="common">sansaifugu</name>
    <dbReference type="NCBI Taxonomy" id="433684"/>
    <lineage>
        <taxon>Eukaryota</taxon>
        <taxon>Metazoa</taxon>
        <taxon>Chordata</taxon>
        <taxon>Craniata</taxon>
        <taxon>Vertebrata</taxon>
        <taxon>Euteleostomi</taxon>
        <taxon>Actinopterygii</taxon>
        <taxon>Neopterygii</taxon>
        <taxon>Teleostei</taxon>
        <taxon>Neoteleostei</taxon>
        <taxon>Acanthomorphata</taxon>
        <taxon>Eupercaria</taxon>
        <taxon>Tetraodontiformes</taxon>
        <taxon>Tetradontoidea</taxon>
        <taxon>Tetraodontidae</taxon>
        <taxon>Takifugu</taxon>
    </lineage>
</organism>
<gene>
    <name evidence="10" type="ORF">D4764_07G0007470</name>
</gene>